<evidence type="ECO:0000259" key="3">
    <source>
        <dbReference type="PROSITE" id="PS50033"/>
    </source>
</evidence>
<feature type="region of interest" description="Disordered" evidence="1">
    <location>
        <begin position="136"/>
        <end position="161"/>
    </location>
</feature>
<sequence>MSLLDHQNNSIATFCEVTGCDINKAKTVLESVNWNIESAVSLYYEEEHVNVDTGINDVITDESHIGNGLATDYSYNVVSDRRSDNENRNTNDFQDNKSESINKFNQFMKIFMTICGTGLAAFLTFFKSMFCFPEDSSERRSNNSNRGGTHINNATRSSVTPTQIEQIVQDRRIREEQDIEYMRSLNLDSMKQEKANKKKKMKELLNERRIRHRAEIESEVNDKIDDSRSRVCVKNSAGKKFHRDFSKNDKACKIYKWIDSLGLEKSNFISDRFSLRLPHSKSIEIDESYLGKDITIEELGLFPSALLLINNIEEDSNDEKKTTY</sequence>
<feature type="domain" description="UBX" evidence="3">
    <location>
        <begin position="224"/>
        <end position="309"/>
    </location>
</feature>
<feature type="transmembrane region" description="Helical" evidence="2">
    <location>
        <begin position="110"/>
        <end position="130"/>
    </location>
</feature>
<dbReference type="Pfam" id="PF14555">
    <property type="entry name" value="UBA_4"/>
    <property type="match status" value="1"/>
</dbReference>
<evidence type="ECO:0000256" key="1">
    <source>
        <dbReference type="SAM" id="MobiDB-lite"/>
    </source>
</evidence>
<dbReference type="Gene3D" id="3.10.20.90">
    <property type="entry name" value="Phosphatidylinositol 3-kinase Catalytic Subunit, Chain A, domain 1"/>
    <property type="match status" value="1"/>
</dbReference>
<dbReference type="InterPro" id="IPR029071">
    <property type="entry name" value="Ubiquitin-like_domsf"/>
</dbReference>
<keyword evidence="2" id="KW-1133">Transmembrane helix</keyword>
<dbReference type="Pfam" id="PF00789">
    <property type="entry name" value="UBX"/>
    <property type="match status" value="1"/>
</dbReference>
<dbReference type="EMBL" id="JAWDEY010000011">
    <property type="protein sequence ID" value="KAK6589656.1"/>
    <property type="molecule type" value="Genomic_DNA"/>
</dbReference>
<reference evidence="4 5" key="1">
    <citation type="submission" date="2023-10" db="EMBL/GenBank/DDBJ databases">
        <title>Comparative genomics analysis reveals potential genetic determinants of host preference in Cryptosporidium xiaoi.</title>
        <authorList>
            <person name="Xiao L."/>
            <person name="Li J."/>
        </authorList>
    </citation>
    <scope>NUCLEOTIDE SEQUENCE [LARGE SCALE GENOMIC DNA]</scope>
    <source>
        <strain evidence="4 5">52996</strain>
    </source>
</reference>
<gene>
    <name evidence="4" type="ORF">RS030_1115</name>
</gene>
<dbReference type="CDD" id="cd01767">
    <property type="entry name" value="UBX"/>
    <property type="match status" value="1"/>
</dbReference>
<dbReference type="PANTHER" id="PTHR23322:SF93">
    <property type="entry name" value="UBX DOMAIN-CONTAINING PROTEIN 8"/>
    <property type="match status" value="1"/>
</dbReference>
<keyword evidence="2" id="KW-0472">Membrane</keyword>
<organism evidence="4 5">
    <name type="scientific">Cryptosporidium xiaoi</name>
    <dbReference type="NCBI Taxonomy" id="659607"/>
    <lineage>
        <taxon>Eukaryota</taxon>
        <taxon>Sar</taxon>
        <taxon>Alveolata</taxon>
        <taxon>Apicomplexa</taxon>
        <taxon>Conoidasida</taxon>
        <taxon>Coccidia</taxon>
        <taxon>Eucoccidiorida</taxon>
        <taxon>Eimeriorina</taxon>
        <taxon>Cryptosporidiidae</taxon>
        <taxon>Cryptosporidium</taxon>
    </lineage>
</organism>
<dbReference type="Gene3D" id="1.10.8.10">
    <property type="entry name" value="DNA helicase RuvA subunit, C-terminal domain"/>
    <property type="match status" value="1"/>
</dbReference>
<dbReference type="CDD" id="cd14348">
    <property type="entry name" value="UBA_p47"/>
    <property type="match status" value="1"/>
</dbReference>
<dbReference type="SUPFAM" id="SSF54236">
    <property type="entry name" value="Ubiquitin-like"/>
    <property type="match status" value="1"/>
</dbReference>
<evidence type="ECO:0000313" key="5">
    <source>
        <dbReference type="Proteomes" id="UP001311799"/>
    </source>
</evidence>
<feature type="compositionally biased region" description="Polar residues" evidence="1">
    <location>
        <begin position="150"/>
        <end position="161"/>
    </location>
</feature>
<dbReference type="SUPFAM" id="SSF46934">
    <property type="entry name" value="UBA-like"/>
    <property type="match status" value="1"/>
</dbReference>
<dbReference type="AlphaFoldDB" id="A0AAV9XY97"/>
<keyword evidence="2" id="KW-0812">Transmembrane</keyword>
<proteinExistence type="predicted"/>
<evidence type="ECO:0000313" key="4">
    <source>
        <dbReference type="EMBL" id="KAK6589656.1"/>
    </source>
</evidence>
<name>A0AAV9XY97_9CRYT</name>
<dbReference type="InterPro" id="IPR009060">
    <property type="entry name" value="UBA-like_sf"/>
</dbReference>
<dbReference type="InterPro" id="IPR001012">
    <property type="entry name" value="UBX_dom"/>
</dbReference>
<dbReference type="GO" id="GO:0043130">
    <property type="term" value="F:ubiquitin binding"/>
    <property type="evidence" value="ECO:0007669"/>
    <property type="project" value="TreeGrafter"/>
</dbReference>
<dbReference type="PROSITE" id="PS50033">
    <property type="entry name" value="UBX"/>
    <property type="match status" value="1"/>
</dbReference>
<dbReference type="Proteomes" id="UP001311799">
    <property type="component" value="Unassembled WGS sequence"/>
</dbReference>
<protein>
    <recommendedName>
        <fullName evidence="3">UBX domain-containing protein</fullName>
    </recommendedName>
</protein>
<evidence type="ECO:0000256" key="2">
    <source>
        <dbReference type="SAM" id="Phobius"/>
    </source>
</evidence>
<keyword evidence="5" id="KW-1185">Reference proteome</keyword>
<comment type="caution">
    <text evidence="4">The sequence shown here is derived from an EMBL/GenBank/DDBJ whole genome shotgun (WGS) entry which is preliminary data.</text>
</comment>
<dbReference type="InterPro" id="IPR050730">
    <property type="entry name" value="UBX_domain-protein"/>
</dbReference>
<dbReference type="PANTHER" id="PTHR23322">
    <property type="entry name" value="FAS-ASSOCIATED PROTEIN"/>
    <property type="match status" value="1"/>
</dbReference>
<accession>A0AAV9XY97</accession>